<proteinExistence type="predicted"/>
<dbReference type="OrthoDB" id="277172at2"/>
<feature type="region of interest" description="Disordered" evidence="1">
    <location>
        <begin position="138"/>
        <end position="166"/>
    </location>
</feature>
<protein>
    <recommendedName>
        <fullName evidence="5">Secreted protein</fullName>
    </recommendedName>
</protein>
<feature type="chain" id="PRO_5023115571" description="Secreted protein" evidence="2">
    <location>
        <begin position="23"/>
        <end position="229"/>
    </location>
</feature>
<keyword evidence="2" id="KW-0732">Signal</keyword>
<dbReference type="AlphaFoldDB" id="A0A5B9QVQ6"/>
<dbReference type="EMBL" id="CP042914">
    <property type="protein sequence ID" value="QEG41979.1"/>
    <property type="molecule type" value="Genomic_DNA"/>
</dbReference>
<evidence type="ECO:0000313" key="3">
    <source>
        <dbReference type="EMBL" id="QEG41979.1"/>
    </source>
</evidence>
<organism evidence="3 4">
    <name type="scientific">Roseimaritima ulvae</name>
    <dbReference type="NCBI Taxonomy" id="980254"/>
    <lineage>
        <taxon>Bacteria</taxon>
        <taxon>Pseudomonadati</taxon>
        <taxon>Planctomycetota</taxon>
        <taxon>Planctomycetia</taxon>
        <taxon>Pirellulales</taxon>
        <taxon>Pirellulaceae</taxon>
        <taxon>Roseimaritima</taxon>
    </lineage>
</organism>
<reference evidence="3 4" key="1">
    <citation type="submission" date="2019-08" db="EMBL/GenBank/DDBJ databases">
        <title>Deep-cultivation of Planctomycetes and their phenomic and genomic characterization uncovers novel biology.</title>
        <authorList>
            <person name="Wiegand S."/>
            <person name="Jogler M."/>
            <person name="Boedeker C."/>
            <person name="Pinto D."/>
            <person name="Vollmers J."/>
            <person name="Rivas-Marin E."/>
            <person name="Kohn T."/>
            <person name="Peeters S.H."/>
            <person name="Heuer A."/>
            <person name="Rast P."/>
            <person name="Oberbeckmann S."/>
            <person name="Bunk B."/>
            <person name="Jeske O."/>
            <person name="Meyerdierks A."/>
            <person name="Storesund J.E."/>
            <person name="Kallscheuer N."/>
            <person name="Luecker S."/>
            <person name="Lage O.M."/>
            <person name="Pohl T."/>
            <person name="Merkel B.J."/>
            <person name="Hornburger P."/>
            <person name="Mueller R.-W."/>
            <person name="Bruemmer F."/>
            <person name="Labrenz M."/>
            <person name="Spormann A.M."/>
            <person name="Op den Camp H."/>
            <person name="Overmann J."/>
            <person name="Amann R."/>
            <person name="Jetten M.S.M."/>
            <person name="Mascher T."/>
            <person name="Medema M.H."/>
            <person name="Devos D.P."/>
            <person name="Kaster A.-K."/>
            <person name="Ovreas L."/>
            <person name="Rohde M."/>
            <person name="Galperin M.Y."/>
            <person name="Jogler C."/>
        </authorList>
    </citation>
    <scope>NUCLEOTIDE SEQUENCE [LARGE SCALE GENOMIC DNA]</scope>
    <source>
        <strain evidence="3 4">UC8</strain>
    </source>
</reference>
<feature type="signal peptide" evidence="2">
    <location>
        <begin position="1"/>
        <end position="22"/>
    </location>
</feature>
<dbReference type="RefSeq" id="WP_148080416.1">
    <property type="nucleotide sequence ID" value="NZ_CP042914.1"/>
</dbReference>
<evidence type="ECO:0000256" key="1">
    <source>
        <dbReference type="SAM" id="MobiDB-lite"/>
    </source>
</evidence>
<sequence precursor="true">MILKTLAIILLAGLTVTSIGRAAPPAAGDEKTLPSKTQLKRAVSAALQAEARQRRQRKLSEDGVANESYARSVVQLCDRFAEIRGDQRYGDSEMLQKLVITLRHRLLDVAHTLEHQLQRDEVPRPAWLASTSAAIRRSSNPASPLDSTSQPSASQPSAEPHGNAAGGGLIDNGWQLVELIQQTIQPGFWDTTGGPGSIYYFALKRALVIRATSEVHADLGNTLQQLKRN</sequence>
<accession>A0A5B9QVQ6</accession>
<feature type="compositionally biased region" description="Low complexity" evidence="1">
    <location>
        <begin position="149"/>
        <end position="158"/>
    </location>
</feature>
<evidence type="ECO:0008006" key="5">
    <source>
        <dbReference type="Google" id="ProtNLM"/>
    </source>
</evidence>
<dbReference type="Proteomes" id="UP000325286">
    <property type="component" value="Chromosome"/>
</dbReference>
<gene>
    <name evidence="3" type="ORF">UC8_40080</name>
</gene>
<evidence type="ECO:0000313" key="4">
    <source>
        <dbReference type="Proteomes" id="UP000325286"/>
    </source>
</evidence>
<feature type="compositionally biased region" description="Polar residues" evidence="1">
    <location>
        <begin position="138"/>
        <end position="148"/>
    </location>
</feature>
<dbReference type="KEGG" id="rul:UC8_40080"/>
<evidence type="ECO:0000256" key="2">
    <source>
        <dbReference type="SAM" id="SignalP"/>
    </source>
</evidence>
<name>A0A5B9QVQ6_9BACT</name>
<keyword evidence="4" id="KW-1185">Reference proteome</keyword>